<dbReference type="InterPro" id="IPR016035">
    <property type="entry name" value="Acyl_Trfase/lysoPLipase"/>
</dbReference>
<name>A0ABW5D7V2_9BACT</name>
<dbReference type="Pfam" id="PF00698">
    <property type="entry name" value="Acyl_transf_1"/>
    <property type="match status" value="1"/>
</dbReference>
<dbReference type="Gene3D" id="3.30.70.250">
    <property type="entry name" value="Malonyl-CoA ACP transacylase, ACP-binding"/>
    <property type="match status" value="1"/>
</dbReference>
<evidence type="ECO:0000256" key="5">
    <source>
        <dbReference type="ARBA" id="ARBA00048462"/>
    </source>
</evidence>
<comment type="similarity">
    <text evidence="6">Belongs to the fabD family.</text>
</comment>
<dbReference type="EC" id="2.3.1.39" evidence="1 6"/>
<comment type="catalytic activity">
    <reaction evidence="5 6">
        <text>holo-[ACP] + malonyl-CoA = malonyl-[ACP] + CoA</text>
        <dbReference type="Rhea" id="RHEA:41792"/>
        <dbReference type="Rhea" id="RHEA-COMP:9623"/>
        <dbReference type="Rhea" id="RHEA-COMP:9685"/>
        <dbReference type="ChEBI" id="CHEBI:57287"/>
        <dbReference type="ChEBI" id="CHEBI:57384"/>
        <dbReference type="ChEBI" id="CHEBI:64479"/>
        <dbReference type="ChEBI" id="CHEBI:78449"/>
        <dbReference type="EC" id="2.3.1.39"/>
    </reaction>
</comment>
<accession>A0ABW5D7V2</accession>
<dbReference type="PANTHER" id="PTHR42681">
    <property type="entry name" value="MALONYL-COA-ACYL CARRIER PROTEIN TRANSACYLASE, MITOCHONDRIAL"/>
    <property type="match status" value="1"/>
</dbReference>
<sequence>MTQPVILFSGQGAQKIGMARDWIESSATARDLANQADLALGYSLTEIMFEGPEEKLTATSHCQPALYLHGLIGLALLKERLPDFKPAAAAGLSLGEFTAHAAAYTFSFEDGLRLVSRRGTFMEEACNATDGAMAALIGGDEEKVRALAEATDVDVANLNAPGQIVISGTTQNIDAAVAQAKDFGIRRAIKLNVAGAYHSRLMASAQEKLAEELVNTIITTPAIPVVANFTAKPVGSEGEIRSTLTSQVTGSVRWIESIQHFIDAGHTSFIEIGPGKVLAGLVAKIAPSATVISIEDQASLDAAVEQLSQ</sequence>
<keyword evidence="4 6" id="KW-0012">Acyltransferase</keyword>
<evidence type="ECO:0000313" key="8">
    <source>
        <dbReference type="EMBL" id="MFD2256665.1"/>
    </source>
</evidence>
<dbReference type="EMBL" id="JBHUIT010000011">
    <property type="protein sequence ID" value="MFD2256665.1"/>
    <property type="molecule type" value="Genomic_DNA"/>
</dbReference>
<evidence type="ECO:0000256" key="2">
    <source>
        <dbReference type="ARBA" id="ARBA00018953"/>
    </source>
</evidence>
<gene>
    <name evidence="8" type="primary">fabD</name>
    <name evidence="8" type="ORF">ACFSSA_08255</name>
</gene>
<evidence type="ECO:0000256" key="1">
    <source>
        <dbReference type="ARBA" id="ARBA00013258"/>
    </source>
</evidence>
<dbReference type="PANTHER" id="PTHR42681:SF1">
    <property type="entry name" value="MALONYL-COA-ACYL CARRIER PROTEIN TRANSACYLASE, MITOCHONDRIAL"/>
    <property type="match status" value="1"/>
</dbReference>
<dbReference type="InterPro" id="IPR016036">
    <property type="entry name" value="Malonyl_transacylase_ACP-bd"/>
</dbReference>
<dbReference type="SMART" id="SM00827">
    <property type="entry name" value="PKS_AT"/>
    <property type="match status" value="1"/>
</dbReference>
<dbReference type="InterPro" id="IPR001227">
    <property type="entry name" value="Ac_transferase_dom_sf"/>
</dbReference>
<dbReference type="SUPFAM" id="SSF55048">
    <property type="entry name" value="Probable ACP-binding domain of malonyl-CoA ACP transacylase"/>
    <property type="match status" value="1"/>
</dbReference>
<evidence type="ECO:0000259" key="7">
    <source>
        <dbReference type="SMART" id="SM00827"/>
    </source>
</evidence>
<organism evidence="8 9">
    <name type="scientific">Luteolibacter algae</name>
    <dbReference type="NCBI Taxonomy" id="454151"/>
    <lineage>
        <taxon>Bacteria</taxon>
        <taxon>Pseudomonadati</taxon>
        <taxon>Verrucomicrobiota</taxon>
        <taxon>Verrucomicrobiia</taxon>
        <taxon>Verrucomicrobiales</taxon>
        <taxon>Verrucomicrobiaceae</taxon>
        <taxon>Luteolibacter</taxon>
    </lineage>
</organism>
<dbReference type="InterPro" id="IPR024925">
    <property type="entry name" value="Malonyl_CoA-ACP_transAc"/>
</dbReference>
<comment type="caution">
    <text evidence="8">The sequence shown here is derived from an EMBL/GenBank/DDBJ whole genome shotgun (WGS) entry which is preliminary data.</text>
</comment>
<dbReference type="PIRSF" id="PIRSF000446">
    <property type="entry name" value="Mct"/>
    <property type="match status" value="1"/>
</dbReference>
<keyword evidence="9" id="KW-1185">Reference proteome</keyword>
<feature type="domain" description="Malonyl-CoA:ACP transacylase (MAT)" evidence="7">
    <location>
        <begin position="7"/>
        <end position="304"/>
    </location>
</feature>
<dbReference type="InterPro" id="IPR014043">
    <property type="entry name" value="Acyl_transferase_dom"/>
</dbReference>
<proteinExistence type="inferred from homology"/>
<dbReference type="Proteomes" id="UP001597375">
    <property type="component" value="Unassembled WGS sequence"/>
</dbReference>
<dbReference type="Gene3D" id="3.40.366.10">
    <property type="entry name" value="Malonyl-Coenzyme A Acyl Carrier Protein, domain 2"/>
    <property type="match status" value="1"/>
</dbReference>
<reference evidence="9" key="1">
    <citation type="journal article" date="2019" name="Int. J. Syst. Evol. Microbiol.">
        <title>The Global Catalogue of Microorganisms (GCM) 10K type strain sequencing project: providing services to taxonomists for standard genome sequencing and annotation.</title>
        <authorList>
            <consortium name="The Broad Institute Genomics Platform"/>
            <consortium name="The Broad Institute Genome Sequencing Center for Infectious Disease"/>
            <person name="Wu L."/>
            <person name="Ma J."/>
        </authorList>
    </citation>
    <scope>NUCLEOTIDE SEQUENCE [LARGE SCALE GENOMIC DNA]</scope>
    <source>
        <strain evidence="9">CGMCC 4.7106</strain>
    </source>
</reference>
<keyword evidence="3 6" id="KW-0808">Transferase</keyword>
<evidence type="ECO:0000256" key="3">
    <source>
        <dbReference type="ARBA" id="ARBA00022679"/>
    </source>
</evidence>
<protein>
    <recommendedName>
        <fullName evidence="2 6">Malonyl CoA-acyl carrier protein transacylase</fullName>
        <ecNumber evidence="1 6">2.3.1.39</ecNumber>
    </recommendedName>
</protein>
<dbReference type="SUPFAM" id="SSF52151">
    <property type="entry name" value="FabD/lysophospholipase-like"/>
    <property type="match status" value="1"/>
</dbReference>
<evidence type="ECO:0000313" key="9">
    <source>
        <dbReference type="Proteomes" id="UP001597375"/>
    </source>
</evidence>
<dbReference type="RefSeq" id="WP_386819955.1">
    <property type="nucleotide sequence ID" value="NZ_JBHUIT010000011.1"/>
</dbReference>
<dbReference type="InterPro" id="IPR004410">
    <property type="entry name" value="Malonyl_CoA-ACP_transAc_FabD"/>
</dbReference>
<dbReference type="GO" id="GO:0004314">
    <property type="term" value="F:[acyl-carrier-protein] S-malonyltransferase activity"/>
    <property type="evidence" value="ECO:0007669"/>
    <property type="project" value="UniProtKB-EC"/>
</dbReference>
<dbReference type="NCBIfam" id="TIGR00128">
    <property type="entry name" value="fabD"/>
    <property type="match status" value="1"/>
</dbReference>
<evidence type="ECO:0000256" key="4">
    <source>
        <dbReference type="ARBA" id="ARBA00023315"/>
    </source>
</evidence>
<evidence type="ECO:0000256" key="6">
    <source>
        <dbReference type="PIRNR" id="PIRNR000446"/>
    </source>
</evidence>
<dbReference type="InterPro" id="IPR050858">
    <property type="entry name" value="Mal-CoA-ACP_Trans/PKS_FabD"/>
</dbReference>